<dbReference type="Gene3D" id="1.10.10.2050">
    <property type="match status" value="1"/>
</dbReference>
<evidence type="ECO:0000313" key="7">
    <source>
        <dbReference type="EMBL" id="ORY91310.1"/>
    </source>
</evidence>
<evidence type="ECO:0000259" key="5">
    <source>
        <dbReference type="Pfam" id="PF21237"/>
    </source>
</evidence>
<dbReference type="InterPro" id="IPR048742">
    <property type="entry name" value="Pus10_N_euk"/>
</dbReference>
<dbReference type="Gene3D" id="3.30.70.3190">
    <property type="match status" value="1"/>
</dbReference>
<proteinExistence type="inferred from homology"/>
<dbReference type="Pfam" id="PF21237">
    <property type="entry name" value="Pus10_N_euk"/>
    <property type="match status" value="1"/>
</dbReference>
<dbReference type="PANTHER" id="PTHR21568">
    <property type="entry name" value="TRNA PSEUDOURIDINE SYNTHASE PUS10"/>
    <property type="match status" value="1"/>
</dbReference>
<evidence type="ECO:0000259" key="6">
    <source>
        <dbReference type="Pfam" id="PF21238"/>
    </source>
</evidence>
<feature type="domain" description="Pus10 N-terminal eukaryotes" evidence="5">
    <location>
        <begin position="76"/>
        <end position="241"/>
    </location>
</feature>
<dbReference type="OMA" id="LVISCQR"/>
<evidence type="ECO:0000256" key="2">
    <source>
        <dbReference type="ARBA" id="ARBA00012787"/>
    </source>
</evidence>
<dbReference type="EMBL" id="MCGN01000011">
    <property type="protein sequence ID" value="ORY91310.1"/>
    <property type="molecule type" value="Genomic_DNA"/>
</dbReference>
<dbReference type="FunFam" id="3.30.70.2510:FF:000001">
    <property type="entry name" value="tRNA pseudouridine synthase Pus10"/>
    <property type="match status" value="1"/>
</dbReference>
<dbReference type="InterPro" id="IPR048741">
    <property type="entry name" value="Pus10-like_C"/>
</dbReference>
<dbReference type="Proteomes" id="UP000242180">
    <property type="component" value="Unassembled WGS sequence"/>
</dbReference>
<dbReference type="OrthoDB" id="271937at2759"/>
<evidence type="ECO:0000256" key="4">
    <source>
        <dbReference type="ARBA" id="ARBA00023235"/>
    </source>
</evidence>
<evidence type="ECO:0000256" key="1">
    <source>
        <dbReference type="ARBA" id="ARBA00009652"/>
    </source>
</evidence>
<evidence type="ECO:0000256" key="3">
    <source>
        <dbReference type="ARBA" id="ARBA00022694"/>
    </source>
</evidence>
<protein>
    <recommendedName>
        <fullName evidence="2">tRNA pseudouridine(55) synthase</fullName>
        <ecNumber evidence="2">5.4.99.25</ecNumber>
    </recommendedName>
</protein>
<dbReference type="EC" id="5.4.99.25" evidence="2"/>
<dbReference type="GO" id="GO:0160148">
    <property type="term" value="F:tRNA pseudouridine(55) synthase activity"/>
    <property type="evidence" value="ECO:0007669"/>
    <property type="project" value="UniProtKB-EC"/>
</dbReference>
<comment type="similarity">
    <text evidence="1">Belongs to the pseudouridine synthase Pus10 family.</text>
</comment>
<organism evidence="7 8">
    <name type="scientific">Syncephalastrum racemosum</name>
    <name type="common">Filamentous fungus</name>
    <dbReference type="NCBI Taxonomy" id="13706"/>
    <lineage>
        <taxon>Eukaryota</taxon>
        <taxon>Fungi</taxon>
        <taxon>Fungi incertae sedis</taxon>
        <taxon>Mucoromycota</taxon>
        <taxon>Mucoromycotina</taxon>
        <taxon>Mucoromycetes</taxon>
        <taxon>Mucorales</taxon>
        <taxon>Syncephalastraceae</taxon>
        <taxon>Syncephalastrum</taxon>
    </lineage>
</organism>
<keyword evidence="4" id="KW-0413">Isomerase</keyword>
<reference evidence="7 8" key="1">
    <citation type="submission" date="2016-07" db="EMBL/GenBank/DDBJ databases">
        <title>Pervasive Adenine N6-methylation of Active Genes in Fungi.</title>
        <authorList>
            <consortium name="DOE Joint Genome Institute"/>
            <person name="Mondo S.J."/>
            <person name="Dannebaum R.O."/>
            <person name="Kuo R.C."/>
            <person name="Labutti K."/>
            <person name="Haridas S."/>
            <person name="Kuo A."/>
            <person name="Salamov A."/>
            <person name="Ahrendt S.R."/>
            <person name="Lipzen A."/>
            <person name="Sullivan W."/>
            <person name="Andreopoulos W.B."/>
            <person name="Clum A."/>
            <person name="Lindquist E."/>
            <person name="Daum C."/>
            <person name="Ramamoorthy G.K."/>
            <person name="Gryganskyi A."/>
            <person name="Culley D."/>
            <person name="Magnuson J.K."/>
            <person name="James T.Y."/>
            <person name="O'Malley M.A."/>
            <person name="Stajich J.E."/>
            <person name="Spatafora J.W."/>
            <person name="Visel A."/>
            <person name="Grigoriev I.V."/>
        </authorList>
    </citation>
    <scope>NUCLEOTIDE SEQUENCE [LARGE SCALE GENOMIC DNA]</scope>
    <source>
        <strain evidence="7 8">NRRL 2496</strain>
    </source>
</reference>
<dbReference type="SUPFAM" id="SSF55120">
    <property type="entry name" value="Pseudouridine synthase"/>
    <property type="match status" value="1"/>
</dbReference>
<keyword evidence="3" id="KW-0819">tRNA processing</keyword>
<dbReference type="InterPro" id="IPR039894">
    <property type="entry name" value="Pus10-like"/>
</dbReference>
<name>A0A1X2H1L0_SYNRA</name>
<keyword evidence="8" id="KW-1185">Reference proteome</keyword>
<feature type="domain" description="Pus10-like C-terminal" evidence="6">
    <location>
        <begin position="254"/>
        <end position="499"/>
    </location>
</feature>
<dbReference type="Pfam" id="PF21238">
    <property type="entry name" value="Pus10_C"/>
    <property type="match status" value="1"/>
</dbReference>
<dbReference type="InParanoid" id="A0A1X2H1L0"/>
<gene>
    <name evidence="7" type="ORF">BCR43DRAFT_103903</name>
</gene>
<dbReference type="GO" id="GO:0003723">
    <property type="term" value="F:RNA binding"/>
    <property type="evidence" value="ECO:0007669"/>
    <property type="project" value="InterPro"/>
</dbReference>
<dbReference type="STRING" id="13706.A0A1X2H1L0"/>
<comment type="caution">
    <text evidence="7">The sequence shown here is derived from an EMBL/GenBank/DDBJ whole genome shotgun (WGS) entry which is preliminary data.</text>
</comment>
<accession>A0A1X2H1L0</accession>
<evidence type="ECO:0000313" key="8">
    <source>
        <dbReference type="Proteomes" id="UP000242180"/>
    </source>
</evidence>
<sequence>MDIASEIARHKVSRSKKADENEALQDSEKLITTLREAGCCSRCCLRFLACNRLSVYAAPEAELNEHFGIAHSPPSCTACLGTLQSGLPATVAERIASQLEDYEQLDNATYGLVCTLPIGMVSRDYLLKLHVKQPVVMDYRELFRFLVQESLKTLLPGVSPVKADTETIRVDIVLTHDPTDTEHTFLTQAEEPVIRNRKIPKGGRPFETDSRPSILEALKKISYKEACSLTSVPPLVHSERATIASLKVTVASTFVGGRYLKFSRECSQTPWEINGMRLAEHSVSECIGKVLQEAHKARDYKFIPAGREDADVRMLGTGRPMVVELIDPRIISLSPADYTALEKKIAEDPTTGQIVQVKQLTQVDPKRVTEMKEGEEFKRKKYRALVWLSEPVTPEILDRINQQGKTPFIIKQNTPLRVFQRRAAVIREKEIFECTAVAAEANEPDVETKRHFLILSLDTQAGTYIKEFVHGDLGRTQPNLATIAGVKGADLIELDVTEVSLQWP</sequence>
<dbReference type="Gene3D" id="3.30.70.2510">
    <property type="match status" value="1"/>
</dbReference>
<dbReference type="AlphaFoldDB" id="A0A1X2H1L0"/>
<dbReference type="PANTHER" id="PTHR21568:SF0">
    <property type="entry name" value="TRNA PSEUDOURIDINE SYNTHASE PUS10"/>
    <property type="match status" value="1"/>
</dbReference>
<dbReference type="InterPro" id="IPR020103">
    <property type="entry name" value="PsdUridine_synth_cat_dom_sf"/>
</dbReference>
<dbReference type="GO" id="GO:0031119">
    <property type="term" value="P:tRNA pseudouridine synthesis"/>
    <property type="evidence" value="ECO:0007669"/>
    <property type="project" value="TreeGrafter"/>
</dbReference>